<evidence type="ECO:0000313" key="5">
    <source>
        <dbReference type="Proteomes" id="UP001403385"/>
    </source>
</evidence>
<feature type="repeat" description="WD" evidence="3">
    <location>
        <begin position="180"/>
        <end position="212"/>
    </location>
</feature>
<dbReference type="PANTHER" id="PTHR19848:SF8">
    <property type="entry name" value="F-BOX AND WD REPEAT DOMAIN CONTAINING 7"/>
    <property type="match status" value="1"/>
</dbReference>
<organism evidence="4 5">
    <name type="scientific">Rapidithrix thailandica</name>
    <dbReference type="NCBI Taxonomy" id="413964"/>
    <lineage>
        <taxon>Bacteria</taxon>
        <taxon>Pseudomonadati</taxon>
        <taxon>Bacteroidota</taxon>
        <taxon>Cytophagia</taxon>
        <taxon>Cytophagales</taxon>
        <taxon>Flammeovirgaceae</taxon>
        <taxon>Rapidithrix</taxon>
    </lineage>
</organism>
<dbReference type="Pfam" id="PF00400">
    <property type="entry name" value="WD40"/>
    <property type="match status" value="4"/>
</dbReference>
<dbReference type="InterPro" id="IPR001680">
    <property type="entry name" value="WD40_rpt"/>
</dbReference>
<evidence type="ECO:0000256" key="1">
    <source>
        <dbReference type="ARBA" id="ARBA00022574"/>
    </source>
</evidence>
<dbReference type="EMBL" id="JBDKWZ010000001">
    <property type="protein sequence ID" value="MEN7546594.1"/>
    <property type="molecule type" value="Genomic_DNA"/>
</dbReference>
<dbReference type="InterPro" id="IPR020472">
    <property type="entry name" value="WD40_PAC1"/>
</dbReference>
<dbReference type="AlphaFoldDB" id="A0AAW9S0Y8"/>
<dbReference type="Gene3D" id="2.130.10.10">
    <property type="entry name" value="YVTN repeat-like/Quinoprotein amine dehydrogenase"/>
    <property type="match status" value="2"/>
</dbReference>
<dbReference type="Proteomes" id="UP001403385">
    <property type="component" value="Unassembled WGS sequence"/>
</dbReference>
<dbReference type="PROSITE" id="PS50294">
    <property type="entry name" value="WD_REPEATS_REGION"/>
    <property type="match status" value="3"/>
</dbReference>
<gene>
    <name evidence="4" type="ORF">AAG747_01665</name>
</gene>
<reference evidence="4 5" key="1">
    <citation type="submission" date="2024-04" db="EMBL/GenBank/DDBJ databases">
        <title>Novel genus in family Flammeovirgaceae.</title>
        <authorList>
            <person name="Nguyen T.H."/>
            <person name="Vuong T.Q."/>
            <person name="Le H."/>
            <person name="Kim S.-G."/>
        </authorList>
    </citation>
    <scope>NUCLEOTIDE SEQUENCE [LARGE SCALE GENOMIC DNA]</scope>
    <source>
        <strain evidence="4 5">JCM 23209</strain>
    </source>
</reference>
<dbReference type="SUPFAM" id="SSF50978">
    <property type="entry name" value="WD40 repeat-like"/>
    <property type="match status" value="1"/>
</dbReference>
<keyword evidence="5" id="KW-1185">Reference proteome</keyword>
<keyword evidence="2" id="KW-0677">Repeat</keyword>
<feature type="repeat" description="WD" evidence="3">
    <location>
        <begin position="269"/>
        <end position="306"/>
    </location>
</feature>
<sequence length="306" mass="35025">MRRTNVDVKKLSSFTGHRDSIYALSSLVGSSVFYTSGGDQLVVRWSLESPDQGEVIAQMPNSVYTLEEIPGKDLLLVGQNTQGIHLLDLVEKKEIKTLKLADTFIYDIKYHRQKCYIATGTGGVFVVDLDRWRILHHQQYSKENARVIAINTKDEEFAVGFSDQCIRIFDLNTFQLKQELAAHTKSVFGLTYSPENDLLLSGSMDAHLKVWKQGNYTQREDIVAHMYTINDIAFRPDGNYFATVSKDKTVKIWDGKKHQLLKVIDQARHTGHANSVNKVRWVDEHKLITISDDRSAILWELQFYEV</sequence>
<comment type="caution">
    <text evidence="4">The sequence shown here is derived from an EMBL/GenBank/DDBJ whole genome shotgun (WGS) entry which is preliminary data.</text>
</comment>
<protein>
    <submittedName>
        <fullName evidence="4">WD40 repeat domain-containing protein</fullName>
    </submittedName>
</protein>
<accession>A0AAW9S0Y8</accession>
<evidence type="ECO:0000256" key="3">
    <source>
        <dbReference type="PROSITE-ProRule" id="PRU00221"/>
    </source>
</evidence>
<dbReference type="PROSITE" id="PS50082">
    <property type="entry name" value="WD_REPEATS_2"/>
    <property type="match status" value="3"/>
</dbReference>
<name>A0AAW9S0Y8_9BACT</name>
<evidence type="ECO:0000313" key="4">
    <source>
        <dbReference type="EMBL" id="MEN7546594.1"/>
    </source>
</evidence>
<dbReference type="InterPro" id="IPR036322">
    <property type="entry name" value="WD40_repeat_dom_sf"/>
</dbReference>
<evidence type="ECO:0000256" key="2">
    <source>
        <dbReference type="ARBA" id="ARBA00022737"/>
    </source>
</evidence>
<dbReference type="PRINTS" id="PR00320">
    <property type="entry name" value="GPROTEINBRPT"/>
</dbReference>
<feature type="repeat" description="WD" evidence="3">
    <location>
        <begin position="222"/>
        <end position="263"/>
    </location>
</feature>
<dbReference type="SMART" id="SM00320">
    <property type="entry name" value="WD40"/>
    <property type="match status" value="6"/>
</dbReference>
<dbReference type="PANTHER" id="PTHR19848">
    <property type="entry name" value="WD40 REPEAT PROTEIN"/>
    <property type="match status" value="1"/>
</dbReference>
<dbReference type="InterPro" id="IPR015943">
    <property type="entry name" value="WD40/YVTN_repeat-like_dom_sf"/>
</dbReference>
<dbReference type="RefSeq" id="WP_346819378.1">
    <property type="nucleotide sequence ID" value="NZ_JBDKWZ010000001.1"/>
</dbReference>
<proteinExistence type="predicted"/>
<dbReference type="PROSITE" id="PS00678">
    <property type="entry name" value="WD_REPEATS_1"/>
    <property type="match status" value="1"/>
</dbReference>
<keyword evidence="1 3" id="KW-0853">WD repeat</keyword>
<dbReference type="InterPro" id="IPR019775">
    <property type="entry name" value="WD40_repeat_CS"/>
</dbReference>